<protein>
    <submittedName>
        <fullName evidence="1">Uncharacterized protein</fullName>
    </submittedName>
</protein>
<reference evidence="1" key="1">
    <citation type="submission" date="2014-11" db="EMBL/GenBank/DDBJ databases">
        <authorList>
            <person name="Amaro Gonzalez C."/>
        </authorList>
    </citation>
    <scope>NUCLEOTIDE SEQUENCE</scope>
</reference>
<evidence type="ECO:0000313" key="1">
    <source>
        <dbReference type="EMBL" id="JAG99737.1"/>
    </source>
</evidence>
<dbReference type="EMBL" id="GBXM01108839">
    <property type="protein sequence ID" value="JAG99737.1"/>
    <property type="molecule type" value="Transcribed_RNA"/>
</dbReference>
<name>A0A0E9P7C8_ANGAN</name>
<reference evidence="1" key="2">
    <citation type="journal article" date="2015" name="Fish Shellfish Immunol.">
        <title>Early steps in the European eel (Anguilla anguilla)-Vibrio vulnificus interaction in the gills: Role of the RtxA13 toxin.</title>
        <authorList>
            <person name="Callol A."/>
            <person name="Pajuelo D."/>
            <person name="Ebbesson L."/>
            <person name="Teles M."/>
            <person name="MacKenzie S."/>
            <person name="Amaro C."/>
        </authorList>
    </citation>
    <scope>NUCLEOTIDE SEQUENCE</scope>
</reference>
<proteinExistence type="predicted"/>
<organism evidence="1">
    <name type="scientific">Anguilla anguilla</name>
    <name type="common">European freshwater eel</name>
    <name type="synonym">Muraena anguilla</name>
    <dbReference type="NCBI Taxonomy" id="7936"/>
    <lineage>
        <taxon>Eukaryota</taxon>
        <taxon>Metazoa</taxon>
        <taxon>Chordata</taxon>
        <taxon>Craniata</taxon>
        <taxon>Vertebrata</taxon>
        <taxon>Euteleostomi</taxon>
        <taxon>Actinopterygii</taxon>
        <taxon>Neopterygii</taxon>
        <taxon>Teleostei</taxon>
        <taxon>Anguilliformes</taxon>
        <taxon>Anguillidae</taxon>
        <taxon>Anguilla</taxon>
    </lineage>
</organism>
<sequence length="14" mass="1577">MKLYLGLFASTVFS</sequence>
<accession>A0A0E9P7C8</accession>